<reference evidence="3" key="1">
    <citation type="submission" date="2009-07" db="EMBL/GenBank/DDBJ databases">
        <title>Complete genome sequence of Rothia mucilaginosa DJ.</title>
        <authorList>
            <person name="Yamane K."/>
            <person name="Nambu T."/>
            <person name="Mashimo C."/>
            <person name="Sugimori C."/>
            <person name="Yamanaka T."/>
            <person name="Leung K."/>
            <person name="Fukushima H."/>
        </authorList>
    </citation>
    <scope>NUCLEOTIDE SEQUENCE [LARGE SCALE GENOMIC DNA]</scope>
    <source>
        <strain evidence="3">DY-18</strain>
    </source>
</reference>
<gene>
    <name evidence="2" type="ordered locus">RMDY18_03890</name>
</gene>
<dbReference type="Proteomes" id="UP000001883">
    <property type="component" value="Chromosome"/>
</dbReference>
<name>D2NRE5_ROTMD</name>
<reference evidence="2 3" key="3">
    <citation type="journal article" date="2010" name="Sequencing">
        <title>Complete Genome Sequence of Rothia mucilaginosa DY-18: A Clinical Isolate with Dense Meshwork-Like Structures from a Persistent Apical Periodontitis Lesion.</title>
        <authorList>
            <person name="Yamane K."/>
            <person name="Nambu T."/>
            <person name="Yamanaka T."/>
            <person name="Mashimo C."/>
            <person name="Sugimori C."/>
            <person name="Leung K.-P."/>
            <person name="Fukushima H."/>
        </authorList>
    </citation>
    <scope>NUCLEOTIDE SEQUENCE [LARGE SCALE GENOMIC DNA]</scope>
    <source>
        <strain evidence="2 3">DY-18</strain>
    </source>
</reference>
<dbReference type="GO" id="GO:0016787">
    <property type="term" value="F:hydrolase activity"/>
    <property type="evidence" value="ECO:0007669"/>
    <property type="project" value="UniProtKB-KW"/>
</dbReference>
<evidence type="ECO:0000313" key="2">
    <source>
        <dbReference type="EMBL" id="BAI64221.1"/>
    </source>
</evidence>
<dbReference type="KEGG" id="rmu:RMDY18_03890"/>
<sequence length="120" mass="13404">MARGFTQSVTHAPKAQKGLGNSARNIHQGHLLQHLRRSSGENTQQQNRAVRAQKKDEEQTEHQLTLQIKTSGSTAVLAVNHRGHDGHTEEQNHQQNVDGVCEVVHHDPILLDGDRRYGLL</sequence>
<accession>D2NRE5</accession>
<feature type="compositionally biased region" description="Basic and acidic residues" evidence="1">
    <location>
        <begin position="82"/>
        <end position="92"/>
    </location>
</feature>
<feature type="compositionally biased region" description="Polar residues" evidence="1">
    <location>
        <begin position="1"/>
        <end position="10"/>
    </location>
</feature>
<organism evidence="2 3">
    <name type="scientific">Rothia mucilaginosa (strain DY-18)</name>
    <name type="common">Stomatococcus mucilaginosus</name>
    <dbReference type="NCBI Taxonomy" id="680646"/>
    <lineage>
        <taxon>Bacteria</taxon>
        <taxon>Bacillati</taxon>
        <taxon>Actinomycetota</taxon>
        <taxon>Actinomycetes</taxon>
        <taxon>Micrococcales</taxon>
        <taxon>Micrococcaceae</taxon>
        <taxon>Rothia</taxon>
    </lineage>
</organism>
<reference evidence="2 3" key="2">
    <citation type="journal article" date="2010" name="J Osaka Dent Univ">
        <title>Isolation and identification of Rothia mucilaginosa from persistent apical periodontitis lesions.</title>
        <authorList>
            <person name="Yamane K."/>
            <person name="Yoshida M."/>
            <person name="Fujihira T."/>
            <person name="Baba T."/>
            <person name="Tsuji N."/>
            <person name="Hayashi H."/>
            <person name="Sugimori C."/>
            <person name="Yamanaka T."/>
            <person name="Mashimo C."/>
            <person name="Nambu T."/>
            <person name="Kawai H."/>
            <person name="Fukushima H."/>
        </authorList>
    </citation>
    <scope>NUCLEOTIDE SEQUENCE [LARGE SCALE GENOMIC DNA]</scope>
    <source>
        <strain evidence="2 3">DY-18</strain>
    </source>
</reference>
<proteinExistence type="predicted"/>
<protein>
    <submittedName>
        <fullName evidence="2">Predicted hydrolase of the HD superfamily</fullName>
    </submittedName>
</protein>
<keyword evidence="3" id="KW-1185">Reference proteome</keyword>
<feature type="region of interest" description="Disordered" evidence="1">
    <location>
        <begin position="1"/>
        <end position="95"/>
    </location>
</feature>
<dbReference type="EMBL" id="AP011540">
    <property type="protein sequence ID" value="BAI64221.1"/>
    <property type="molecule type" value="Genomic_DNA"/>
</dbReference>
<evidence type="ECO:0000313" key="3">
    <source>
        <dbReference type="Proteomes" id="UP000001883"/>
    </source>
</evidence>
<feature type="compositionally biased region" description="Polar residues" evidence="1">
    <location>
        <begin position="62"/>
        <end position="74"/>
    </location>
</feature>
<evidence type="ECO:0000256" key="1">
    <source>
        <dbReference type="SAM" id="MobiDB-lite"/>
    </source>
</evidence>
<dbReference type="STRING" id="680646.RMDY18_03890"/>
<keyword evidence="2" id="KW-0378">Hydrolase</keyword>
<dbReference type="AlphaFoldDB" id="D2NRE5"/>
<dbReference type="HOGENOM" id="CLU_2047985_0_0_11"/>